<organism evidence="1 2">
    <name type="scientific">Companilactobacillus mishanensis</name>
    <dbReference type="NCBI Taxonomy" id="2486008"/>
    <lineage>
        <taxon>Bacteria</taxon>
        <taxon>Bacillati</taxon>
        <taxon>Bacillota</taxon>
        <taxon>Bacilli</taxon>
        <taxon>Lactobacillales</taxon>
        <taxon>Lactobacillaceae</taxon>
        <taxon>Companilactobacillus</taxon>
    </lineage>
</organism>
<protein>
    <submittedName>
        <fullName evidence="1">DUF4176 domain-containing protein</fullName>
    </submittedName>
</protein>
<dbReference type="InterPro" id="IPR025233">
    <property type="entry name" value="DUF4176"/>
</dbReference>
<dbReference type="EMBL" id="VDFM01000022">
    <property type="protein sequence ID" value="MQS53551.1"/>
    <property type="molecule type" value="Genomic_DNA"/>
</dbReference>
<dbReference type="RefSeq" id="WP_153383997.1">
    <property type="nucleotide sequence ID" value="NZ_VDFM01000022.1"/>
</dbReference>
<sequence length="80" mass="9224">MNEIDQDLLPLGSIFYLKDGNQKLMVVSRGVIYTDDTSGEDTFMDYLCCKYPYGYLQLNDSARINADIQTMQKITIYQSH</sequence>
<comment type="caution">
    <text evidence="1">The sequence shown here is derived from an EMBL/GenBank/DDBJ whole genome shotgun (WGS) entry which is preliminary data.</text>
</comment>
<name>A0A5P0ZKB3_9LACO</name>
<gene>
    <name evidence="1" type="ORF">FHL02_11010</name>
</gene>
<dbReference type="AlphaFoldDB" id="A0A5P0ZKB3"/>
<reference evidence="1 2" key="1">
    <citation type="journal article" date="2019" name="Syst. Appl. Microbiol.">
        <title>Polyphasic characterization of two novel Lactobacillus spp. isolated from blown salami packages: Description of Lactobacillus halodurans sp. nov. and Lactobacillus salsicarnum sp. nov.</title>
        <authorList>
            <person name="Schuster J.A."/>
            <person name="Klingl A."/>
            <person name="Vogel R.F."/>
            <person name="Ehrmann M.A."/>
        </authorList>
    </citation>
    <scope>NUCLEOTIDE SEQUENCE [LARGE SCALE GENOMIC DNA]</scope>
    <source>
        <strain evidence="1 2">TMW 1.2118</strain>
    </source>
</reference>
<dbReference type="Proteomes" id="UP000380386">
    <property type="component" value="Unassembled WGS sequence"/>
</dbReference>
<evidence type="ECO:0000313" key="2">
    <source>
        <dbReference type="Proteomes" id="UP000380386"/>
    </source>
</evidence>
<proteinExistence type="predicted"/>
<accession>A0A5P0ZKB3</accession>
<dbReference type="OrthoDB" id="5124454at2"/>
<dbReference type="Pfam" id="PF13780">
    <property type="entry name" value="DUF4176"/>
    <property type="match status" value="1"/>
</dbReference>
<evidence type="ECO:0000313" key="1">
    <source>
        <dbReference type="EMBL" id="MQS53551.1"/>
    </source>
</evidence>